<comment type="caution">
    <text evidence="1">The sequence shown here is derived from an EMBL/GenBank/DDBJ whole genome shotgun (WGS) entry which is preliminary data.</text>
</comment>
<dbReference type="AlphaFoldDB" id="A0A8K0GHP8"/>
<evidence type="ECO:0000313" key="1">
    <source>
        <dbReference type="EMBL" id="KAF2898408.1"/>
    </source>
</evidence>
<name>A0A8K0GHP8_IGNLU</name>
<reference evidence="1" key="1">
    <citation type="submission" date="2019-08" db="EMBL/GenBank/DDBJ databases">
        <title>The genome of the North American firefly Photinus pyralis.</title>
        <authorList>
            <consortium name="Photinus pyralis genome working group"/>
            <person name="Fallon T.R."/>
            <person name="Sander Lower S.E."/>
            <person name="Weng J.-K."/>
        </authorList>
    </citation>
    <scope>NUCLEOTIDE SEQUENCE</scope>
    <source>
        <strain evidence="1">TRF0915ILg1</strain>
        <tissue evidence="1">Whole body</tissue>
    </source>
</reference>
<sequence length="105" mass="12115">MIHVCSNDLIYFKLLNLIQDNNLHLGDAAYKFTRTMMVPYKAHERAFALLKGRLRRLQLLETLRLDLIPLTIICARMCHSICLQNGDALQGDVNINVEIEEEEAF</sequence>
<accession>A0A8K0GHP8</accession>
<gene>
    <name evidence="1" type="ORF">ILUMI_07766</name>
</gene>
<evidence type="ECO:0000313" key="2">
    <source>
        <dbReference type="Proteomes" id="UP000801492"/>
    </source>
</evidence>
<dbReference type="Proteomes" id="UP000801492">
    <property type="component" value="Unassembled WGS sequence"/>
</dbReference>
<organism evidence="1 2">
    <name type="scientific">Ignelater luminosus</name>
    <name type="common">Cucubano</name>
    <name type="synonym">Pyrophorus luminosus</name>
    <dbReference type="NCBI Taxonomy" id="2038154"/>
    <lineage>
        <taxon>Eukaryota</taxon>
        <taxon>Metazoa</taxon>
        <taxon>Ecdysozoa</taxon>
        <taxon>Arthropoda</taxon>
        <taxon>Hexapoda</taxon>
        <taxon>Insecta</taxon>
        <taxon>Pterygota</taxon>
        <taxon>Neoptera</taxon>
        <taxon>Endopterygota</taxon>
        <taxon>Coleoptera</taxon>
        <taxon>Polyphaga</taxon>
        <taxon>Elateriformia</taxon>
        <taxon>Elateroidea</taxon>
        <taxon>Elateridae</taxon>
        <taxon>Agrypninae</taxon>
        <taxon>Pyrophorini</taxon>
        <taxon>Ignelater</taxon>
    </lineage>
</organism>
<evidence type="ECO:0008006" key="3">
    <source>
        <dbReference type="Google" id="ProtNLM"/>
    </source>
</evidence>
<proteinExistence type="predicted"/>
<dbReference type="EMBL" id="VTPC01003521">
    <property type="protein sequence ID" value="KAF2898408.1"/>
    <property type="molecule type" value="Genomic_DNA"/>
</dbReference>
<protein>
    <recommendedName>
        <fullName evidence="3">DDE Tnp4 domain-containing protein</fullName>
    </recommendedName>
</protein>
<keyword evidence="2" id="KW-1185">Reference proteome</keyword>